<gene>
    <name evidence="1" type="ORF">ACFOS1_04465</name>
</gene>
<evidence type="ECO:0000313" key="2">
    <source>
        <dbReference type="Proteomes" id="UP001595793"/>
    </source>
</evidence>
<keyword evidence="2" id="KW-1185">Reference proteome</keyword>
<dbReference type="RefSeq" id="WP_290235890.1">
    <property type="nucleotide sequence ID" value="NZ_JAUFPZ010000002.1"/>
</dbReference>
<proteinExistence type="predicted"/>
<comment type="caution">
    <text evidence="1">The sequence shown here is derived from an EMBL/GenBank/DDBJ whole genome shotgun (WGS) entry which is preliminary data.</text>
</comment>
<dbReference type="EMBL" id="JBHSAS010000006">
    <property type="protein sequence ID" value="MFC4026646.1"/>
    <property type="molecule type" value="Genomic_DNA"/>
</dbReference>
<accession>A0ABV8H5W7</accession>
<sequence>MKKISVAIIFIIGFSACTSDDVLVTENQRLAVFATLTDSNSVALKNIPVNVTTDRALEYHVLGEAKSKNLGRVDFVSLVSYNRGLIINFNPEYSKDYVPGYSSLSFIDSLNIEGRDGIINLKLVQLSKIKNISLNIAMGNQTDSLEFVLEYRKKNQSLGLYDAEETNFFSKNYIRNYLSLDEENRNFKDTISVPEGTSIKIKYTANTEVEKDTIVKVTSEINNFNFEF</sequence>
<dbReference type="PROSITE" id="PS51257">
    <property type="entry name" value="PROKAR_LIPOPROTEIN"/>
    <property type="match status" value="1"/>
</dbReference>
<protein>
    <recommendedName>
        <fullName evidence="3">NigD-like protein</fullName>
    </recommendedName>
</protein>
<evidence type="ECO:0008006" key="3">
    <source>
        <dbReference type="Google" id="ProtNLM"/>
    </source>
</evidence>
<evidence type="ECO:0000313" key="1">
    <source>
        <dbReference type="EMBL" id="MFC4026646.1"/>
    </source>
</evidence>
<name>A0ABV8H5W7_9FLAO</name>
<organism evidence="1 2">
    <name type="scientific">Zunongwangia endophytica</name>
    <dbReference type="NCBI Taxonomy" id="1808945"/>
    <lineage>
        <taxon>Bacteria</taxon>
        <taxon>Pseudomonadati</taxon>
        <taxon>Bacteroidota</taxon>
        <taxon>Flavobacteriia</taxon>
        <taxon>Flavobacteriales</taxon>
        <taxon>Flavobacteriaceae</taxon>
        <taxon>Zunongwangia</taxon>
    </lineage>
</organism>
<reference evidence="2" key="1">
    <citation type="journal article" date="2019" name="Int. J. Syst. Evol. Microbiol.">
        <title>The Global Catalogue of Microorganisms (GCM) 10K type strain sequencing project: providing services to taxonomists for standard genome sequencing and annotation.</title>
        <authorList>
            <consortium name="The Broad Institute Genomics Platform"/>
            <consortium name="The Broad Institute Genome Sequencing Center for Infectious Disease"/>
            <person name="Wu L."/>
            <person name="Ma J."/>
        </authorList>
    </citation>
    <scope>NUCLEOTIDE SEQUENCE [LARGE SCALE GENOMIC DNA]</scope>
    <source>
        <strain evidence="2">CECT 9128</strain>
    </source>
</reference>
<dbReference type="Proteomes" id="UP001595793">
    <property type="component" value="Unassembled WGS sequence"/>
</dbReference>